<dbReference type="STRING" id="8496.A0A151MUC7"/>
<keyword evidence="5" id="KW-1185">Reference proteome</keyword>
<dbReference type="SMART" id="SM00349">
    <property type="entry name" value="KRAB"/>
    <property type="match status" value="1"/>
</dbReference>
<reference evidence="4 5" key="1">
    <citation type="journal article" date="2012" name="Genome Biol.">
        <title>Sequencing three crocodilian genomes to illuminate the evolution of archosaurs and amniotes.</title>
        <authorList>
            <person name="St John J.A."/>
            <person name="Braun E.L."/>
            <person name="Isberg S.R."/>
            <person name="Miles L.G."/>
            <person name="Chong A.Y."/>
            <person name="Gongora J."/>
            <person name="Dalzell P."/>
            <person name="Moran C."/>
            <person name="Bed'hom B."/>
            <person name="Abzhanov A."/>
            <person name="Burgess S.C."/>
            <person name="Cooksey A.M."/>
            <person name="Castoe T.A."/>
            <person name="Crawford N.G."/>
            <person name="Densmore L.D."/>
            <person name="Drew J.C."/>
            <person name="Edwards S.V."/>
            <person name="Faircloth B.C."/>
            <person name="Fujita M.K."/>
            <person name="Greenwold M.J."/>
            <person name="Hoffmann F.G."/>
            <person name="Howard J.M."/>
            <person name="Iguchi T."/>
            <person name="Janes D.E."/>
            <person name="Khan S.Y."/>
            <person name="Kohno S."/>
            <person name="de Koning A.J."/>
            <person name="Lance S.L."/>
            <person name="McCarthy F.M."/>
            <person name="McCormack J.E."/>
            <person name="Merchant M.E."/>
            <person name="Peterson D.G."/>
            <person name="Pollock D.D."/>
            <person name="Pourmand N."/>
            <person name="Raney B.J."/>
            <person name="Roessler K.A."/>
            <person name="Sanford J.R."/>
            <person name="Sawyer R.H."/>
            <person name="Schmidt C.J."/>
            <person name="Triplett E.W."/>
            <person name="Tuberville T.D."/>
            <person name="Venegas-Anaya M."/>
            <person name="Howard J.T."/>
            <person name="Jarvis E.D."/>
            <person name="Guillette L.J.Jr."/>
            <person name="Glenn T.C."/>
            <person name="Green R.E."/>
            <person name="Ray D.A."/>
        </authorList>
    </citation>
    <scope>NUCLEOTIDE SEQUENCE [LARGE SCALE GENOMIC DNA]</scope>
    <source>
        <strain evidence="4">KSC_2009_1</strain>
    </source>
</reference>
<dbReference type="InterPro" id="IPR001909">
    <property type="entry name" value="KRAB"/>
</dbReference>
<dbReference type="PANTHER" id="PTHR23232:SF142">
    <property type="entry name" value="GASTRULA ZINC FINGER PROTEIN XLCGF57.1-LIKE-RELATED"/>
    <property type="match status" value="1"/>
</dbReference>
<feature type="region of interest" description="Disordered" evidence="1">
    <location>
        <begin position="46"/>
        <end position="82"/>
    </location>
</feature>
<proteinExistence type="predicted"/>
<dbReference type="Pfam" id="PF01352">
    <property type="entry name" value="KRAB"/>
    <property type="match status" value="1"/>
</dbReference>
<dbReference type="CDD" id="cd07765">
    <property type="entry name" value="KRAB_A-box"/>
    <property type="match status" value="1"/>
</dbReference>
<comment type="caution">
    <text evidence="4">The sequence shown here is derived from an EMBL/GenBank/DDBJ whole genome shotgun (WGS) entry which is preliminary data.</text>
</comment>
<feature type="domain" description="KRAB-related" evidence="3">
    <location>
        <begin position="137"/>
        <end position="197"/>
    </location>
</feature>
<dbReference type="EMBL" id="AKHW03005048">
    <property type="protein sequence ID" value="KYO28069.1"/>
    <property type="molecule type" value="Genomic_DNA"/>
</dbReference>
<dbReference type="PROSITE" id="PS50805">
    <property type="entry name" value="KRAB"/>
    <property type="match status" value="1"/>
</dbReference>
<dbReference type="Gene3D" id="6.10.140.140">
    <property type="match status" value="1"/>
</dbReference>
<dbReference type="GO" id="GO:0006355">
    <property type="term" value="P:regulation of DNA-templated transcription"/>
    <property type="evidence" value="ECO:0007669"/>
    <property type="project" value="InterPro"/>
</dbReference>
<evidence type="ECO:0000313" key="5">
    <source>
        <dbReference type="Proteomes" id="UP000050525"/>
    </source>
</evidence>
<evidence type="ECO:0000313" key="4">
    <source>
        <dbReference type="EMBL" id="KYO28069.1"/>
    </source>
</evidence>
<dbReference type="InterPro" id="IPR050169">
    <property type="entry name" value="Krueppel_C2H2_ZnF"/>
</dbReference>
<name>A0A151MUC7_ALLMI</name>
<dbReference type="PROSITE" id="PS50806">
    <property type="entry name" value="KRAB_RELATED"/>
    <property type="match status" value="1"/>
</dbReference>
<feature type="domain" description="KRAB" evidence="2">
    <location>
        <begin position="140"/>
        <end position="197"/>
    </location>
</feature>
<feature type="compositionally biased region" description="Basic and acidic residues" evidence="1">
    <location>
        <begin position="46"/>
        <end position="75"/>
    </location>
</feature>
<accession>A0A151MUC7</accession>
<sequence length="197" mass="22067">MALLPSETESLLALKGKEYPGLFSGGHRTLQEPGDSWLEQLKAHYAERPLEESGERETPGPLDKSLHVSKEEPLLRQESGAGTLRRVELKPLGEKPVSLELQSTSPGILEERGSLTPEPGQVQKGQGRPPKQAENLELHEVFEDVAVYFTQEEWELLDNEDKVLYQDQMLRDFKVLVSLGKALVLASSWSYMSCEIL</sequence>
<gene>
    <name evidence="4" type="ORF">Y1Q_0023119</name>
</gene>
<evidence type="ECO:0000259" key="2">
    <source>
        <dbReference type="PROSITE" id="PS50805"/>
    </source>
</evidence>
<dbReference type="PANTHER" id="PTHR23232">
    <property type="entry name" value="KRAB DOMAIN C2H2 ZINC FINGER"/>
    <property type="match status" value="1"/>
</dbReference>
<organism evidence="4 5">
    <name type="scientific">Alligator mississippiensis</name>
    <name type="common">American alligator</name>
    <dbReference type="NCBI Taxonomy" id="8496"/>
    <lineage>
        <taxon>Eukaryota</taxon>
        <taxon>Metazoa</taxon>
        <taxon>Chordata</taxon>
        <taxon>Craniata</taxon>
        <taxon>Vertebrata</taxon>
        <taxon>Euteleostomi</taxon>
        <taxon>Archelosauria</taxon>
        <taxon>Archosauria</taxon>
        <taxon>Crocodylia</taxon>
        <taxon>Alligatoridae</taxon>
        <taxon>Alligatorinae</taxon>
        <taxon>Alligator</taxon>
    </lineage>
</organism>
<dbReference type="AlphaFoldDB" id="A0A151MUC7"/>
<evidence type="ECO:0000259" key="3">
    <source>
        <dbReference type="PROSITE" id="PS50806"/>
    </source>
</evidence>
<dbReference type="Proteomes" id="UP000050525">
    <property type="component" value="Unassembled WGS sequence"/>
</dbReference>
<evidence type="ECO:0000256" key="1">
    <source>
        <dbReference type="SAM" id="MobiDB-lite"/>
    </source>
</evidence>
<protein>
    <submittedName>
        <fullName evidence="4">Zinc finger protein 75C</fullName>
    </submittedName>
</protein>
<feature type="region of interest" description="Disordered" evidence="1">
    <location>
        <begin position="104"/>
        <end position="132"/>
    </location>
</feature>
<dbReference type="InterPro" id="IPR036051">
    <property type="entry name" value="KRAB_dom_sf"/>
</dbReference>
<dbReference type="SUPFAM" id="SSF109640">
    <property type="entry name" value="KRAB domain (Kruppel-associated box)"/>
    <property type="match status" value="1"/>
</dbReference>
<dbReference type="InterPro" id="IPR003655">
    <property type="entry name" value="aKRAB"/>
</dbReference>